<gene>
    <name evidence="1" type="ORF">NCTC10974_01169</name>
</gene>
<proteinExistence type="predicted"/>
<evidence type="ECO:0000313" key="1">
    <source>
        <dbReference type="EMBL" id="VFT67718.1"/>
    </source>
</evidence>
<dbReference type="EMBL" id="CAADJZ010000001">
    <property type="protein sequence ID" value="VFT67718.1"/>
    <property type="molecule type" value="Genomic_DNA"/>
</dbReference>
<dbReference type="GO" id="GO:0009306">
    <property type="term" value="P:protein secretion"/>
    <property type="evidence" value="ECO:0007669"/>
    <property type="project" value="InterPro"/>
</dbReference>
<dbReference type="InterPro" id="IPR006135">
    <property type="entry name" value="T3SS_substrate_exporter"/>
</dbReference>
<accession>A0A485JDG4</accession>
<dbReference type="GO" id="GO:0016020">
    <property type="term" value="C:membrane"/>
    <property type="evidence" value="ECO:0007669"/>
    <property type="project" value="InterPro"/>
</dbReference>
<dbReference type="Pfam" id="PF01312">
    <property type="entry name" value="Bac_export_2"/>
    <property type="match status" value="1"/>
</dbReference>
<dbReference type="Proteomes" id="UP000358010">
    <property type="component" value="Unassembled WGS sequence"/>
</dbReference>
<dbReference type="AlphaFoldDB" id="A0A485JDG4"/>
<sequence length="84" mass="10020">MSILEYILDHNAKRIFGTILKLWDRLVENDHPFLLVCMFTTILVSWFQSKMQLATEAIKFKFDSLNPVNGLKTYIWLKNRKRIC</sequence>
<evidence type="ECO:0000313" key="2">
    <source>
        <dbReference type="Proteomes" id="UP000358010"/>
    </source>
</evidence>
<organism evidence="1 2">
    <name type="scientific">Escherichia coli</name>
    <dbReference type="NCBI Taxonomy" id="562"/>
    <lineage>
        <taxon>Bacteria</taxon>
        <taxon>Pseudomonadati</taxon>
        <taxon>Pseudomonadota</taxon>
        <taxon>Gammaproteobacteria</taxon>
        <taxon>Enterobacterales</taxon>
        <taxon>Enterobacteriaceae</taxon>
        <taxon>Escherichia</taxon>
    </lineage>
</organism>
<name>A0A485JDG4_ECOLX</name>
<reference evidence="1 2" key="1">
    <citation type="submission" date="2019-03" db="EMBL/GenBank/DDBJ databases">
        <authorList>
            <consortium name="Pathogen Informatics"/>
        </authorList>
    </citation>
    <scope>NUCLEOTIDE SEQUENCE [LARGE SCALE GENOMIC DNA]</scope>
    <source>
        <strain evidence="1 2">NCTC10974</strain>
    </source>
</reference>
<protein>
    <submittedName>
        <fullName evidence="1">FlhB/HrpN/YscU/SpaS family protein</fullName>
    </submittedName>
</protein>